<dbReference type="EMBL" id="FNOM01000004">
    <property type="protein sequence ID" value="SDW88459.1"/>
    <property type="molecule type" value="Genomic_DNA"/>
</dbReference>
<proteinExistence type="predicted"/>
<dbReference type="AlphaFoldDB" id="A0A1H2X872"/>
<dbReference type="OrthoDB" id="7802556at2"/>
<organism evidence="1 2">
    <name type="scientific">Roseicitreum antarcticum</name>
    <dbReference type="NCBI Taxonomy" id="564137"/>
    <lineage>
        <taxon>Bacteria</taxon>
        <taxon>Pseudomonadati</taxon>
        <taxon>Pseudomonadota</taxon>
        <taxon>Alphaproteobacteria</taxon>
        <taxon>Rhodobacterales</taxon>
        <taxon>Paracoccaceae</taxon>
        <taxon>Roseicitreum</taxon>
    </lineage>
</organism>
<dbReference type="RefSeq" id="WP_092887353.1">
    <property type="nucleotide sequence ID" value="NZ_CP061498.1"/>
</dbReference>
<reference evidence="1 2" key="1">
    <citation type="submission" date="2016-10" db="EMBL/GenBank/DDBJ databases">
        <authorList>
            <person name="de Groot N.N."/>
        </authorList>
    </citation>
    <scope>NUCLEOTIDE SEQUENCE [LARGE SCALE GENOMIC DNA]</scope>
    <source>
        <strain evidence="1 2">CGMCC 1.8894</strain>
    </source>
</reference>
<protein>
    <recommendedName>
        <fullName evidence="3">LPS sulfotransferase NodH</fullName>
    </recommendedName>
</protein>
<dbReference type="STRING" id="564137.SAMN04488238_10484"/>
<keyword evidence="2" id="KW-1185">Reference proteome</keyword>
<dbReference type="Proteomes" id="UP000198539">
    <property type="component" value="Unassembled WGS sequence"/>
</dbReference>
<evidence type="ECO:0000313" key="2">
    <source>
        <dbReference type="Proteomes" id="UP000198539"/>
    </source>
</evidence>
<sequence length="471" mass="51986">MTFSAPFTSFVVLADMRTGSNLLESNLNEFDGIVCEGELFNPNFINRPDVSHVEGFDRAARDTDPLPLLAAVQARPGMNGFRFFHDHDPRILAHVLEDPACAKIVLSRNPLDSYVSLKIATTTNQWRLGHVKDRKAAKVTFDATEFRAHADRVQRFQAQVQQQLQASGQVAFPIAYEDLNDVAVLNGLARWLGVAATITAPSTRLKRQNPEPIEDKLTNPEALHAFAGGMGGAGPAPHREPRHAPAAPMFRIASHSPLAFLPIPGGPDQKIYHWLAELDGVSPEMLVTDLGVEDMRRWWLRTPGHHSFTVLRHPTARAFEIFLRQVLSGARGDVVRWLAEVEQTDVSPLDTLDDQPPEVLRADFLAFLRFLKANRAGQTPMVTAPAWTSQVTCLRALAEVCPPRFVLKESDLVPACAQLAAIAGKAAPPAPAAHTPSRRRLSRIYDATVLAATQEVYTEDFMLLGFGDWVE</sequence>
<evidence type="ECO:0000313" key="1">
    <source>
        <dbReference type="EMBL" id="SDW88459.1"/>
    </source>
</evidence>
<accession>A0A1H2X872</accession>
<dbReference type="Gene3D" id="3.40.50.300">
    <property type="entry name" value="P-loop containing nucleotide triphosphate hydrolases"/>
    <property type="match status" value="1"/>
</dbReference>
<name>A0A1H2X872_9RHOB</name>
<dbReference type="InterPro" id="IPR027417">
    <property type="entry name" value="P-loop_NTPase"/>
</dbReference>
<gene>
    <name evidence="1" type="ORF">SAMN04488238_10484</name>
</gene>
<dbReference type="SUPFAM" id="SSF52540">
    <property type="entry name" value="P-loop containing nucleoside triphosphate hydrolases"/>
    <property type="match status" value="1"/>
</dbReference>
<evidence type="ECO:0008006" key="3">
    <source>
        <dbReference type="Google" id="ProtNLM"/>
    </source>
</evidence>